<feature type="compositionally biased region" description="Low complexity" evidence="3">
    <location>
        <begin position="306"/>
        <end position="338"/>
    </location>
</feature>
<dbReference type="Gene3D" id="3.20.20.370">
    <property type="entry name" value="Glycoside hydrolase/deacetylase"/>
    <property type="match status" value="1"/>
</dbReference>
<sequence length="366" mass="38955">MVKIAATSLTVLFLAISAANAQVTKLDPSKYPEINVVPPVNSPQVQTWLKELGDLSAAPKFPLRVGAPPECAPKKIEGECVWTCDNCPADDITVCNAPNTWGLTFDDGPSVETPRLLNYLKTNKLTASFFLIGSNVIQHPEIVQDEVKDGHHLASHTWSHSALTTLTNEQIVAEMKWTELAVMEATGKKLKYMRPPYGDINNRVRFILKKMGYIPVDWTGDEFDTNDWRYTVSMTAPQVIGNFTKSLDAYVANPGTKGFYCLEHDVSKPVVDMALQLLPLGIARKLNFASVAGCENDANPYQNGVAPPATNGTPGATGSAGGAQPTGTGPSTGGPKIVSSSAGSTSFSVSVGLAAAAAAVVGTMLF</sequence>
<dbReference type="InterPro" id="IPR050248">
    <property type="entry name" value="Polysacc_deacetylase_ArnD"/>
</dbReference>
<dbReference type="GO" id="GO:0005975">
    <property type="term" value="P:carbohydrate metabolic process"/>
    <property type="evidence" value="ECO:0007669"/>
    <property type="project" value="InterPro"/>
</dbReference>
<evidence type="ECO:0000313" key="6">
    <source>
        <dbReference type="EMBL" id="GJJ75549.1"/>
    </source>
</evidence>
<organism evidence="6 7">
    <name type="scientific">Entomortierella parvispora</name>
    <dbReference type="NCBI Taxonomy" id="205924"/>
    <lineage>
        <taxon>Eukaryota</taxon>
        <taxon>Fungi</taxon>
        <taxon>Fungi incertae sedis</taxon>
        <taxon>Mucoromycota</taxon>
        <taxon>Mortierellomycotina</taxon>
        <taxon>Mortierellomycetes</taxon>
        <taxon>Mortierellales</taxon>
        <taxon>Mortierellaceae</taxon>
        <taxon>Entomortierella</taxon>
    </lineage>
</organism>
<gene>
    <name evidence="6" type="ORF">EMPS_07907</name>
</gene>
<feature type="domain" description="NodB homology" evidence="5">
    <location>
        <begin position="99"/>
        <end position="289"/>
    </location>
</feature>
<dbReference type="InterPro" id="IPR011330">
    <property type="entry name" value="Glyco_hydro/deAcase_b/a-brl"/>
</dbReference>
<dbReference type="PROSITE" id="PS51677">
    <property type="entry name" value="NODB"/>
    <property type="match status" value="1"/>
</dbReference>
<comment type="caution">
    <text evidence="6">The sequence shown here is derived from an EMBL/GenBank/DDBJ whole genome shotgun (WGS) entry which is preliminary data.</text>
</comment>
<name>A0A9P3LYT9_9FUNG</name>
<evidence type="ECO:0000256" key="3">
    <source>
        <dbReference type="SAM" id="MobiDB-lite"/>
    </source>
</evidence>
<dbReference type="PANTHER" id="PTHR10587:SF133">
    <property type="entry name" value="CHITIN DEACETYLASE 1-RELATED"/>
    <property type="match status" value="1"/>
</dbReference>
<dbReference type="AlphaFoldDB" id="A0A9P3LYT9"/>
<dbReference type="EMBL" id="BQFW01000011">
    <property type="protein sequence ID" value="GJJ75549.1"/>
    <property type="molecule type" value="Genomic_DNA"/>
</dbReference>
<dbReference type="GO" id="GO:0016020">
    <property type="term" value="C:membrane"/>
    <property type="evidence" value="ECO:0007669"/>
    <property type="project" value="TreeGrafter"/>
</dbReference>
<keyword evidence="2" id="KW-0378">Hydrolase</keyword>
<feature type="chain" id="PRO_5040464560" evidence="4">
    <location>
        <begin position="22"/>
        <end position="366"/>
    </location>
</feature>
<keyword evidence="1" id="KW-0479">Metal-binding</keyword>
<dbReference type="GO" id="GO:0004099">
    <property type="term" value="F:chitin deacetylase activity"/>
    <property type="evidence" value="ECO:0007669"/>
    <property type="project" value="UniProtKB-ARBA"/>
</dbReference>
<protein>
    <submittedName>
        <fullName evidence="6">Peptidoglycan-N-acetylglucosamine deacetylase</fullName>
    </submittedName>
</protein>
<evidence type="ECO:0000256" key="2">
    <source>
        <dbReference type="ARBA" id="ARBA00022801"/>
    </source>
</evidence>
<evidence type="ECO:0000259" key="5">
    <source>
        <dbReference type="PROSITE" id="PS51677"/>
    </source>
</evidence>
<dbReference type="GO" id="GO:0009272">
    <property type="term" value="P:fungal-type cell wall biogenesis"/>
    <property type="evidence" value="ECO:0007669"/>
    <property type="project" value="UniProtKB-ARBA"/>
</dbReference>
<accession>A0A9P3LYT9</accession>
<dbReference type="GO" id="GO:0046872">
    <property type="term" value="F:metal ion binding"/>
    <property type="evidence" value="ECO:0007669"/>
    <property type="project" value="UniProtKB-KW"/>
</dbReference>
<keyword evidence="7" id="KW-1185">Reference proteome</keyword>
<feature type="region of interest" description="Disordered" evidence="3">
    <location>
        <begin position="302"/>
        <end position="338"/>
    </location>
</feature>
<reference evidence="6" key="2">
    <citation type="journal article" date="2022" name="Microbiol. Resour. Announc.">
        <title>Whole-Genome Sequence of Entomortierella parvispora E1425, a Mucoromycotan Fungus Associated with Burkholderiaceae-Related Endosymbiotic Bacteria.</title>
        <authorList>
            <person name="Herlambang A."/>
            <person name="Guo Y."/>
            <person name="Takashima Y."/>
            <person name="Narisawa K."/>
            <person name="Ohta H."/>
            <person name="Nishizawa T."/>
        </authorList>
    </citation>
    <scope>NUCLEOTIDE SEQUENCE</scope>
    <source>
        <strain evidence="6">E1425</strain>
    </source>
</reference>
<dbReference type="InterPro" id="IPR002509">
    <property type="entry name" value="NODB_dom"/>
</dbReference>
<feature type="signal peptide" evidence="4">
    <location>
        <begin position="1"/>
        <end position="21"/>
    </location>
</feature>
<evidence type="ECO:0000313" key="7">
    <source>
        <dbReference type="Proteomes" id="UP000827284"/>
    </source>
</evidence>
<proteinExistence type="predicted"/>
<dbReference type="SUPFAM" id="SSF88713">
    <property type="entry name" value="Glycoside hydrolase/deacetylase"/>
    <property type="match status" value="1"/>
</dbReference>
<dbReference type="PANTHER" id="PTHR10587">
    <property type="entry name" value="GLYCOSYL TRANSFERASE-RELATED"/>
    <property type="match status" value="1"/>
</dbReference>
<dbReference type="Proteomes" id="UP000827284">
    <property type="component" value="Unassembled WGS sequence"/>
</dbReference>
<keyword evidence="4" id="KW-0732">Signal</keyword>
<dbReference type="Pfam" id="PF01522">
    <property type="entry name" value="Polysacc_deac_1"/>
    <property type="match status" value="1"/>
</dbReference>
<evidence type="ECO:0000256" key="1">
    <source>
        <dbReference type="ARBA" id="ARBA00022723"/>
    </source>
</evidence>
<dbReference type="OrthoDB" id="407355at2759"/>
<evidence type="ECO:0000256" key="4">
    <source>
        <dbReference type="SAM" id="SignalP"/>
    </source>
</evidence>
<reference evidence="6" key="1">
    <citation type="submission" date="2021-11" db="EMBL/GenBank/DDBJ databases">
        <authorList>
            <person name="Herlambang A."/>
            <person name="Guo Y."/>
            <person name="Takashima Y."/>
            <person name="Nishizawa T."/>
        </authorList>
    </citation>
    <scope>NUCLEOTIDE SEQUENCE</scope>
    <source>
        <strain evidence="6">E1425</strain>
    </source>
</reference>